<accession>A0ABU4HXG3</accession>
<reference evidence="6 7" key="2">
    <citation type="submission" date="2023-10" db="EMBL/GenBank/DDBJ databases">
        <authorList>
            <person name="Han X.F."/>
        </authorList>
    </citation>
    <scope>NUCLEOTIDE SEQUENCE [LARGE SCALE GENOMIC DNA]</scope>
    <source>
        <strain evidence="6 7">KCTC 39840</strain>
    </source>
</reference>
<organism evidence="6 7">
    <name type="scientific">Conexibacter stalactiti</name>
    <dbReference type="NCBI Taxonomy" id="1940611"/>
    <lineage>
        <taxon>Bacteria</taxon>
        <taxon>Bacillati</taxon>
        <taxon>Actinomycetota</taxon>
        <taxon>Thermoleophilia</taxon>
        <taxon>Solirubrobacterales</taxon>
        <taxon>Conexibacteraceae</taxon>
        <taxon>Conexibacter</taxon>
    </lineage>
</organism>
<dbReference type="Pfam" id="PF09290">
    <property type="entry name" value="AcetDehyd-dimer"/>
    <property type="match status" value="1"/>
</dbReference>
<name>A0ABU4HXG3_9ACTN</name>
<dbReference type="Gene3D" id="3.30.360.10">
    <property type="entry name" value="Dihydrodipicolinate Reductase, domain 2"/>
    <property type="match status" value="1"/>
</dbReference>
<protein>
    <recommendedName>
        <fullName evidence="3">Acetaldehyde dehydrogenase</fullName>
        <ecNumber evidence="3">1.2.1.10</ecNumber>
    </recommendedName>
    <alternativeName>
        <fullName evidence="3">Acetaldehyde dehydrogenase [acetylating]</fullName>
    </alternativeName>
</protein>
<keyword evidence="3" id="KW-0058">Aromatic hydrocarbons catabolism</keyword>
<dbReference type="SUPFAM" id="SSF51735">
    <property type="entry name" value="NAD(P)-binding Rossmann-fold domains"/>
    <property type="match status" value="1"/>
</dbReference>
<dbReference type="RefSeq" id="WP_318600483.1">
    <property type="nucleotide sequence ID" value="NZ_JAWSTH010000114.1"/>
</dbReference>
<sequence length="321" mass="33856">MEASAITRTSSEPPRPRLRLAGSRDGGKLRVGIIGTGNIGTDLLLKVQRSELLECALFAGRNSRSAGIRSAQELGVPTSDRSIDAFLEEPDRFDLVFDATSATDAKRHYAALQPLGIPVIDLTPAKLGKMCVPALNLADCVGQPNLCMVTCGGQAAVPLAHCVMKTHPHVDYVEIVSTSASKSVGPATRVNIDEYLATTEAALSHFSGVRRAKSILLVNPSTPPIMMQNTVFAKADEVDLPALTEAVEEMVGRIQRYVPGYRLVVAPLHENGRIAMTVQVAGAGDYLPAYAGNLDIITCAAVAAAEENARVITSGAAANGN</sequence>
<dbReference type="InterPro" id="IPR003361">
    <property type="entry name" value="Acetaldehyde_dehydrogenase"/>
</dbReference>
<evidence type="ECO:0000256" key="1">
    <source>
        <dbReference type="ARBA" id="ARBA00009244"/>
    </source>
</evidence>
<feature type="binding site" evidence="3">
    <location>
        <begin position="183"/>
        <end position="191"/>
    </location>
    <ligand>
        <name>NAD(+)</name>
        <dbReference type="ChEBI" id="CHEBI:57540"/>
    </ligand>
</feature>
<keyword evidence="3 6" id="KW-0560">Oxidoreductase</keyword>
<dbReference type="NCBIfam" id="NF006157">
    <property type="entry name" value="PRK08300.1"/>
    <property type="match status" value="1"/>
</dbReference>
<feature type="compositionally biased region" description="Polar residues" evidence="4">
    <location>
        <begin position="1"/>
        <end position="12"/>
    </location>
</feature>
<dbReference type="GO" id="GO:0008774">
    <property type="term" value="F:acetaldehyde dehydrogenase (acetylating) activity"/>
    <property type="evidence" value="ECO:0007669"/>
    <property type="project" value="UniProtKB-EC"/>
</dbReference>
<comment type="caution">
    <text evidence="6">The sequence shown here is derived from an EMBL/GenBank/DDBJ whole genome shotgun (WGS) entry which is preliminary data.</text>
</comment>
<comment type="catalytic activity">
    <reaction evidence="3">
        <text>acetaldehyde + NAD(+) + CoA = acetyl-CoA + NADH + H(+)</text>
        <dbReference type="Rhea" id="RHEA:23288"/>
        <dbReference type="ChEBI" id="CHEBI:15343"/>
        <dbReference type="ChEBI" id="CHEBI:15378"/>
        <dbReference type="ChEBI" id="CHEBI:57287"/>
        <dbReference type="ChEBI" id="CHEBI:57288"/>
        <dbReference type="ChEBI" id="CHEBI:57540"/>
        <dbReference type="ChEBI" id="CHEBI:57945"/>
        <dbReference type="EC" id="1.2.1.10"/>
    </reaction>
</comment>
<dbReference type="CDD" id="cd23933">
    <property type="entry name" value="ALDH_C"/>
    <property type="match status" value="1"/>
</dbReference>
<dbReference type="SMART" id="SM00859">
    <property type="entry name" value="Semialdhyde_dh"/>
    <property type="match status" value="1"/>
</dbReference>
<comment type="similarity">
    <text evidence="1 3">Belongs to the acetaldehyde dehydrogenase family.</text>
</comment>
<dbReference type="InterPro" id="IPR000534">
    <property type="entry name" value="Semialdehyde_DH_NAD-bd"/>
</dbReference>
<dbReference type="PIRSF" id="PIRSF015689">
    <property type="entry name" value="Actaldh_dh_actl"/>
    <property type="match status" value="1"/>
</dbReference>
<dbReference type="HAMAP" id="MF_01657">
    <property type="entry name" value="Ac_ald_DH_ac"/>
    <property type="match status" value="1"/>
</dbReference>
<dbReference type="NCBIfam" id="TIGR03215">
    <property type="entry name" value="ac_ald_DH_ac"/>
    <property type="match status" value="1"/>
</dbReference>
<dbReference type="InterPro" id="IPR036291">
    <property type="entry name" value="NAD(P)-bd_dom_sf"/>
</dbReference>
<dbReference type="EMBL" id="JAWSTH010000114">
    <property type="protein sequence ID" value="MDW5598015.1"/>
    <property type="molecule type" value="Genomic_DNA"/>
</dbReference>
<feature type="region of interest" description="Disordered" evidence="4">
    <location>
        <begin position="1"/>
        <end position="23"/>
    </location>
</feature>
<gene>
    <name evidence="6" type="ORF">R7226_26910</name>
</gene>
<feature type="binding site" evidence="3">
    <location>
        <position position="293"/>
    </location>
    <ligand>
        <name>NAD(+)</name>
        <dbReference type="ChEBI" id="CHEBI:57540"/>
    </ligand>
</feature>
<proteinExistence type="inferred from homology"/>
<evidence type="ECO:0000259" key="5">
    <source>
        <dbReference type="SMART" id="SM00859"/>
    </source>
</evidence>
<evidence type="ECO:0000256" key="4">
    <source>
        <dbReference type="SAM" id="MobiDB-lite"/>
    </source>
</evidence>
<evidence type="ECO:0000313" key="7">
    <source>
        <dbReference type="Proteomes" id="UP001284601"/>
    </source>
</evidence>
<dbReference type="SUPFAM" id="SSF55347">
    <property type="entry name" value="Glyceraldehyde-3-phosphate dehydrogenase-like, C-terminal domain"/>
    <property type="match status" value="1"/>
</dbReference>
<evidence type="ECO:0000256" key="3">
    <source>
        <dbReference type="HAMAP-Rule" id="MF_01657"/>
    </source>
</evidence>
<dbReference type="Gene3D" id="3.40.50.720">
    <property type="entry name" value="NAD(P)-binding Rossmann-like Domain"/>
    <property type="match status" value="1"/>
</dbReference>
<feature type="domain" description="Semialdehyde dehydrogenase NAD-binding" evidence="5">
    <location>
        <begin position="30"/>
        <end position="143"/>
    </location>
</feature>
<feature type="binding site" evidence="3">
    <location>
        <begin position="36"/>
        <end position="39"/>
    </location>
    <ligand>
        <name>NAD(+)</name>
        <dbReference type="ChEBI" id="CHEBI:57540"/>
    </ligand>
</feature>
<dbReference type="InterPro" id="IPR015426">
    <property type="entry name" value="Acetylaldehyde_DH_C"/>
</dbReference>
<dbReference type="Pfam" id="PF01118">
    <property type="entry name" value="Semialdhyde_dh"/>
    <property type="match status" value="1"/>
</dbReference>
<dbReference type="EC" id="1.2.1.10" evidence="3"/>
<evidence type="ECO:0000313" key="6">
    <source>
        <dbReference type="EMBL" id="MDW5598015.1"/>
    </source>
</evidence>
<dbReference type="Proteomes" id="UP001284601">
    <property type="component" value="Unassembled WGS sequence"/>
</dbReference>
<feature type="active site" description="Acyl-thioester intermediate" evidence="3">
    <location>
        <position position="151"/>
    </location>
</feature>
<reference evidence="7" key="1">
    <citation type="submission" date="2023-07" db="EMBL/GenBank/DDBJ databases">
        <title>Conexibacter stalactiti sp. nov., isolated from stalactites in a lava cave and emended description of the genus Conexibacter.</title>
        <authorList>
            <person name="Lee S.D."/>
        </authorList>
    </citation>
    <scope>NUCLEOTIDE SEQUENCE [LARGE SCALE GENOMIC DNA]</scope>
    <source>
        <strain evidence="7">KCTC 39840</strain>
    </source>
</reference>
<keyword evidence="2 3" id="KW-0520">NAD</keyword>
<evidence type="ECO:0000256" key="2">
    <source>
        <dbReference type="ARBA" id="ARBA00023027"/>
    </source>
</evidence>
<keyword evidence="7" id="KW-1185">Reference proteome</keyword>